<organism evidence="2 3">
    <name type="scientific">Cohnella cellulosilytica</name>
    <dbReference type="NCBI Taxonomy" id="986710"/>
    <lineage>
        <taxon>Bacteria</taxon>
        <taxon>Bacillati</taxon>
        <taxon>Bacillota</taxon>
        <taxon>Bacilli</taxon>
        <taxon>Bacillales</taxon>
        <taxon>Paenibacillaceae</taxon>
        <taxon>Cohnella</taxon>
    </lineage>
</organism>
<feature type="transmembrane region" description="Helical" evidence="1">
    <location>
        <begin position="24"/>
        <end position="40"/>
    </location>
</feature>
<feature type="transmembrane region" description="Helical" evidence="1">
    <location>
        <begin position="60"/>
        <end position="76"/>
    </location>
</feature>
<proteinExistence type="predicted"/>
<evidence type="ECO:0000313" key="3">
    <source>
        <dbReference type="Proteomes" id="UP001596378"/>
    </source>
</evidence>
<keyword evidence="1" id="KW-1133">Transmembrane helix</keyword>
<sequence>MKITIAFHGAVSGICQLFGLRDRTWVAVPLAVIVAGLALSNENVVENIEWDRRYLFEYELLYGLIFPLILLAITWIRKRTHRG</sequence>
<gene>
    <name evidence="2" type="ORF">ACFQMJ_03600</name>
</gene>
<keyword evidence="3" id="KW-1185">Reference proteome</keyword>
<reference evidence="3" key="1">
    <citation type="journal article" date="2019" name="Int. J. Syst. Evol. Microbiol.">
        <title>The Global Catalogue of Microorganisms (GCM) 10K type strain sequencing project: providing services to taxonomists for standard genome sequencing and annotation.</title>
        <authorList>
            <consortium name="The Broad Institute Genomics Platform"/>
            <consortium name="The Broad Institute Genome Sequencing Center for Infectious Disease"/>
            <person name="Wu L."/>
            <person name="Ma J."/>
        </authorList>
    </citation>
    <scope>NUCLEOTIDE SEQUENCE [LARGE SCALE GENOMIC DNA]</scope>
    <source>
        <strain evidence="3">KCTC 12907</strain>
    </source>
</reference>
<keyword evidence="1" id="KW-0472">Membrane</keyword>
<comment type="caution">
    <text evidence="2">The sequence shown here is derived from an EMBL/GenBank/DDBJ whole genome shotgun (WGS) entry which is preliminary data.</text>
</comment>
<accession>A0ABW2F7Z2</accession>
<evidence type="ECO:0008006" key="4">
    <source>
        <dbReference type="Google" id="ProtNLM"/>
    </source>
</evidence>
<dbReference type="EMBL" id="JBHTAI010000002">
    <property type="protein sequence ID" value="MFC7147612.1"/>
    <property type="molecule type" value="Genomic_DNA"/>
</dbReference>
<keyword evidence="1" id="KW-0812">Transmembrane</keyword>
<dbReference type="Proteomes" id="UP001596378">
    <property type="component" value="Unassembled WGS sequence"/>
</dbReference>
<dbReference type="RefSeq" id="WP_378106936.1">
    <property type="nucleotide sequence ID" value="NZ_JBHSUP010000001.1"/>
</dbReference>
<protein>
    <recommendedName>
        <fullName evidence="4">Spore germination protein</fullName>
    </recommendedName>
</protein>
<name>A0ABW2F7Z2_9BACL</name>
<evidence type="ECO:0000256" key="1">
    <source>
        <dbReference type="SAM" id="Phobius"/>
    </source>
</evidence>
<evidence type="ECO:0000313" key="2">
    <source>
        <dbReference type="EMBL" id="MFC7147612.1"/>
    </source>
</evidence>